<dbReference type="AlphaFoldDB" id="A0A250V427"/>
<gene>
    <name evidence="1" type="ORF">SO3561_00200</name>
</gene>
<reference evidence="2" key="1">
    <citation type="submission" date="2017-05" db="EMBL/GenBank/DDBJ databases">
        <title>Streptomyces olivochromogenes NBRC 3561 whole genome shotgun sequence.</title>
        <authorList>
            <person name="Dohra H."/>
            <person name="Kodani S."/>
        </authorList>
    </citation>
    <scope>NUCLEOTIDE SEQUENCE [LARGE SCALE GENOMIC DNA]</scope>
    <source>
        <strain evidence="2">NBRC 3561</strain>
    </source>
</reference>
<sequence length="106" mass="11114">MPEGLAHGVVVTGVAGYRVHPFQERELRDRGENEDVLVVGVGAERAARVDDHLLQPVGPFTHGCQAPAQEARPHIGVGGAERYEDAGTRVVESVLGEVGSGGTVHA</sequence>
<dbReference type="STRING" id="1963.AQJ27_04955"/>
<comment type="caution">
    <text evidence="1">The sequence shown here is derived from an EMBL/GenBank/DDBJ whole genome shotgun (WGS) entry which is preliminary data.</text>
</comment>
<accession>A0A250V427</accession>
<name>A0A250V427_STROL</name>
<dbReference type="EMBL" id="BDQI01000001">
    <property type="protein sequence ID" value="GAX48720.1"/>
    <property type="molecule type" value="Genomic_DNA"/>
</dbReference>
<evidence type="ECO:0000313" key="1">
    <source>
        <dbReference type="EMBL" id="GAX48720.1"/>
    </source>
</evidence>
<evidence type="ECO:0000313" key="2">
    <source>
        <dbReference type="Proteomes" id="UP000217446"/>
    </source>
</evidence>
<proteinExistence type="predicted"/>
<dbReference type="Proteomes" id="UP000217446">
    <property type="component" value="Unassembled WGS sequence"/>
</dbReference>
<organism evidence="1 2">
    <name type="scientific">Streptomyces olivochromogenes</name>
    <dbReference type="NCBI Taxonomy" id="1963"/>
    <lineage>
        <taxon>Bacteria</taxon>
        <taxon>Bacillati</taxon>
        <taxon>Actinomycetota</taxon>
        <taxon>Actinomycetes</taxon>
        <taxon>Kitasatosporales</taxon>
        <taxon>Streptomycetaceae</taxon>
        <taxon>Streptomyces</taxon>
    </lineage>
</organism>
<keyword evidence="2" id="KW-1185">Reference proteome</keyword>
<protein>
    <submittedName>
        <fullName evidence="1">Uncharacterized protein</fullName>
    </submittedName>
</protein>